<dbReference type="RefSeq" id="WP_026861545.1">
    <property type="nucleotide sequence ID" value="NZ_PIQE01000001.1"/>
</dbReference>
<keyword evidence="2" id="KW-1185">Reference proteome</keyword>
<dbReference type="EMBL" id="PIQE01000001">
    <property type="protein sequence ID" value="RUO74612.1"/>
    <property type="molecule type" value="Genomic_DNA"/>
</dbReference>
<sequence>MSIEVLDGEDEIVFTDAIDFEFPRNTSEAEAIPGTDYTYSQFSKLPHDPFWSHQHASWSGTSGSLPEKARLVELGLSFLTRMIAEDDYYQPSVGYDEDALVFVEDSLFPTFIEGALVYPFRYYLANDFGGDLSEFDTGVFGYATQLRYVVLDVDGDGVLDADDQCLASLAADFVTLNGQLLTVENVVDGNGCSVMDHYAACETEQGEGGFLAYSGASYCEQQVAYQLYRAGLIDYADVRELRTALR</sequence>
<comment type="caution">
    <text evidence="1">The sequence shown here is derived from an EMBL/GenBank/DDBJ whole genome shotgun (WGS) entry which is preliminary data.</text>
</comment>
<evidence type="ECO:0000313" key="2">
    <source>
        <dbReference type="Proteomes" id="UP000287022"/>
    </source>
</evidence>
<reference evidence="2" key="1">
    <citation type="journal article" date="2018" name="Front. Microbiol.">
        <title>Genome-Based Analysis Reveals the Taxonomy and Diversity of the Family Idiomarinaceae.</title>
        <authorList>
            <person name="Liu Y."/>
            <person name="Lai Q."/>
            <person name="Shao Z."/>
        </authorList>
    </citation>
    <scope>NUCLEOTIDE SEQUENCE [LARGE SCALE GENOMIC DNA]</scope>
    <source>
        <strain evidence="2">c121</strain>
    </source>
</reference>
<evidence type="ECO:0000313" key="1">
    <source>
        <dbReference type="EMBL" id="RUO74612.1"/>
    </source>
</evidence>
<proteinExistence type="predicted"/>
<dbReference type="STRING" id="1122124.GCA_000423165_00491"/>
<name>A0A432ZB61_9GAMM</name>
<dbReference type="AlphaFoldDB" id="A0A432ZB61"/>
<dbReference type="Proteomes" id="UP000287022">
    <property type="component" value="Unassembled WGS sequence"/>
</dbReference>
<protein>
    <submittedName>
        <fullName evidence="1">Uncharacterized protein</fullName>
    </submittedName>
</protein>
<gene>
    <name evidence="1" type="ORF">CWI80_04530</name>
</gene>
<accession>A0A432ZB61</accession>
<organism evidence="1 2">
    <name type="scientific">Pseudidiomarina sediminum</name>
    <dbReference type="NCBI Taxonomy" id="431675"/>
    <lineage>
        <taxon>Bacteria</taxon>
        <taxon>Pseudomonadati</taxon>
        <taxon>Pseudomonadota</taxon>
        <taxon>Gammaproteobacteria</taxon>
        <taxon>Alteromonadales</taxon>
        <taxon>Idiomarinaceae</taxon>
        <taxon>Pseudidiomarina</taxon>
    </lineage>
</organism>